<feature type="transmembrane region" description="Helical" evidence="8">
    <location>
        <begin position="400"/>
        <end position="422"/>
    </location>
</feature>
<evidence type="ECO:0000256" key="8">
    <source>
        <dbReference type="SAM" id="Phobius"/>
    </source>
</evidence>
<feature type="transmembrane region" description="Helical" evidence="8">
    <location>
        <begin position="463"/>
        <end position="483"/>
    </location>
</feature>
<feature type="transmembrane region" description="Helical" evidence="8">
    <location>
        <begin position="369"/>
        <end position="388"/>
    </location>
</feature>
<reference evidence="10" key="1">
    <citation type="submission" date="2017-12" db="EMBL/GenBank/DDBJ databases">
        <title>Genomic analysis of Paracoccus sp. CBA4604.</title>
        <authorList>
            <person name="Roh S.W."/>
            <person name="Kim J.Y."/>
            <person name="Kim J.S."/>
        </authorList>
    </citation>
    <scope>NUCLEOTIDE SEQUENCE [LARGE SCALE GENOMIC DNA]</scope>
    <source>
        <strain evidence="10">CBA4604</strain>
    </source>
</reference>
<keyword evidence="6 8" id="KW-1133">Transmembrane helix</keyword>
<feature type="transmembrane region" description="Helical" evidence="8">
    <location>
        <begin position="95"/>
        <end position="113"/>
    </location>
</feature>
<dbReference type="OrthoDB" id="9805749at2"/>
<feature type="transmembrane region" description="Helical" evidence="8">
    <location>
        <begin position="219"/>
        <end position="240"/>
    </location>
</feature>
<protein>
    <submittedName>
        <fullName evidence="9">Permease</fullName>
    </submittedName>
</protein>
<evidence type="ECO:0000256" key="1">
    <source>
        <dbReference type="ARBA" id="ARBA00004651"/>
    </source>
</evidence>
<dbReference type="PANTHER" id="PTHR42810">
    <property type="entry name" value="PURINE PERMEASE C1399.01C-RELATED"/>
    <property type="match status" value="1"/>
</dbReference>
<dbReference type="NCBIfam" id="TIGR00801">
    <property type="entry name" value="ncs2"/>
    <property type="match status" value="1"/>
</dbReference>
<feature type="transmembrane region" description="Helical" evidence="8">
    <location>
        <begin position="119"/>
        <end position="140"/>
    </location>
</feature>
<evidence type="ECO:0000256" key="5">
    <source>
        <dbReference type="ARBA" id="ARBA00022692"/>
    </source>
</evidence>
<feature type="transmembrane region" description="Helical" evidence="8">
    <location>
        <begin position="39"/>
        <end position="57"/>
    </location>
</feature>
<comment type="subcellular location">
    <subcellularLocation>
        <location evidence="1">Cell membrane</location>
        <topology evidence="1">Multi-pass membrane protein</topology>
    </subcellularLocation>
</comment>
<gene>
    <name evidence="9" type="ORF">CYR75_10225</name>
</gene>
<feature type="transmembrane region" description="Helical" evidence="8">
    <location>
        <begin position="296"/>
        <end position="319"/>
    </location>
</feature>
<dbReference type="GO" id="GO:0042907">
    <property type="term" value="F:xanthine transmembrane transporter activity"/>
    <property type="evidence" value="ECO:0007669"/>
    <property type="project" value="TreeGrafter"/>
</dbReference>
<keyword evidence="4" id="KW-1003">Cell membrane</keyword>
<dbReference type="Proteomes" id="UP000234882">
    <property type="component" value="Chromosome"/>
</dbReference>
<dbReference type="KEGG" id="paru:CYR75_10225"/>
<evidence type="ECO:0000313" key="10">
    <source>
        <dbReference type="Proteomes" id="UP000234882"/>
    </source>
</evidence>
<evidence type="ECO:0000256" key="7">
    <source>
        <dbReference type="ARBA" id="ARBA00023136"/>
    </source>
</evidence>
<keyword evidence="3" id="KW-0813">Transport</keyword>
<evidence type="ECO:0000256" key="2">
    <source>
        <dbReference type="ARBA" id="ARBA00008821"/>
    </source>
</evidence>
<proteinExistence type="inferred from homology"/>
<feature type="transmembrane region" description="Helical" evidence="8">
    <location>
        <begin position="252"/>
        <end position="271"/>
    </location>
</feature>
<sequence length="505" mass="52125">MASITGADTAPITAAETANNVDEILPAPKLLTLGLQHVLVMYAGAIAVPLIVGRALNLQPEDVAFLISADLFVCGVVTIIQSLGASPWFGIRLPVMMGVTFASVGPMVSIAIANPGPDGARMIFGAIIGAGLVGMLIAPLMSRLIRFFPPVVTGSIILVIGVSLMRIGINWIFGLPVGPTAPKTINPDAQAWVNTVREMSGAPDMPAGLALAPTVENPAYASLSNMLIAAAVLVAIILVMRFAKGFMANISVLIGIIVGGVIAAATGLMHFDKVASAGWFAPIAPFHFGFPIFEPVMVLTMVLVMIVVMIESLGMFLALGEMCNRRPTQDALSAGLRTDGLGTVIGGIFNTFPYTSFSQNVGLVGVTGIRSRFVCVAGGAIMIVLGLVPKMGALVEALPTVVLGGAGLVMFGMVAATGIRILGAVDFKTNRNNGFIVAVSLGMGMVPLIAPDFKMHIPHAIHPLIDSGILLASLTALALNVIFNGTGAATEADLRHAALQADGGH</sequence>
<dbReference type="InterPro" id="IPR006043">
    <property type="entry name" value="NCS2"/>
</dbReference>
<accession>A0A2K9MJK2</accession>
<dbReference type="GO" id="GO:0005886">
    <property type="term" value="C:plasma membrane"/>
    <property type="evidence" value="ECO:0007669"/>
    <property type="project" value="UniProtKB-SubCell"/>
</dbReference>
<keyword evidence="10" id="KW-1185">Reference proteome</keyword>
<dbReference type="PANTHER" id="PTHR42810:SF4">
    <property type="entry name" value="URIC ACID TRANSPORTER UACT"/>
    <property type="match status" value="1"/>
</dbReference>
<evidence type="ECO:0000256" key="3">
    <source>
        <dbReference type="ARBA" id="ARBA00022448"/>
    </source>
</evidence>
<dbReference type="InterPro" id="IPR006042">
    <property type="entry name" value="Xan_ur_permease"/>
</dbReference>
<feature type="transmembrane region" description="Helical" evidence="8">
    <location>
        <begin position="434"/>
        <end position="451"/>
    </location>
</feature>
<organism evidence="9 10">
    <name type="scientific">Paracoccus jeotgali</name>
    <dbReference type="NCBI Taxonomy" id="2065379"/>
    <lineage>
        <taxon>Bacteria</taxon>
        <taxon>Pseudomonadati</taxon>
        <taxon>Pseudomonadota</taxon>
        <taxon>Alphaproteobacteria</taxon>
        <taxon>Rhodobacterales</taxon>
        <taxon>Paracoccaceae</taxon>
        <taxon>Paracoccus</taxon>
    </lineage>
</organism>
<dbReference type="EMBL" id="CP025583">
    <property type="protein sequence ID" value="AUM75652.1"/>
    <property type="molecule type" value="Genomic_DNA"/>
</dbReference>
<comment type="similarity">
    <text evidence="2">Belongs to the nucleobase:cation symporter-2 (NCS2) (TC 2.A.40) family.</text>
</comment>
<evidence type="ECO:0000256" key="6">
    <source>
        <dbReference type="ARBA" id="ARBA00022989"/>
    </source>
</evidence>
<evidence type="ECO:0000256" key="4">
    <source>
        <dbReference type="ARBA" id="ARBA00022475"/>
    </source>
</evidence>
<dbReference type="Pfam" id="PF00860">
    <property type="entry name" value="Xan_ur_permease"/>
    <property type="match status" value="2"/>
</dbReference>
<evidence type="ECO:0000313" key="9">
    <source>
        <dbReference type="EMBL" id="AUM75652.1"/>
    </source>
</evidence>
<feature type="transmembrane region" description="Helical" evidence="8">
    <location>
        <begin position="147"/>
        <end position="173"/>
    </location>
</feature>
<feature type="transmembrane region" description="Helical" evidence="8">
    <location>
        <begin position="63"/>
        <end position="83"/>
    </location>
</feature>
<dbReference type="NCBIfam" id="NF037981">
    <property type="entry name" value="NCS2_1"/>
    <property type="match status" value="1"/>
</dbReference>
<dbReference type="RefSeq" id="WP_101500990.1">
    <property type="nucleotide sequence ID" value="NZ_CP025583.1"/>
</dbReference>
<keyword evidence="7 8" id="KW-0472">Membrane</keyword>
<name>A0A2K9MJK2_9RHOB</name>
<keyword evidence="5 8" id="KW-0812">Transmembrane</keyword>
<dbReference type="AlphaFoldDB" id="A0A2K9MJK2"/>